<dbReference type="AlphaFoldDB" id="A0A8H9I7U4"/>
<dbReference type="RefSeq" id="WP_191865574.1">
    <property type="nucleotide sequence ID" value="NZ_BMZC01000003.1"/>
</dbReference>
<comment type="caution">
    <text evidence="1">The sequence shown here is derived from an EMBL/GenBank/DDBJ whole genome shotgun (WGS) entry which is preliminary data.</text>
</comment>
<evidence type="ECO:0008006" key="3">
    <source>
        <dbReference type="Google" id="ProtNLM"/>
    </source>
</evidence>
<reference evidence="1" key="1">
    <citation type="journal article" date="2014" name="Int. J. Syst. Evol. Microbiol.">
        <title>Complete genome sequence of Corynebacterium casei LMG S-19264T (=DSM 44701T), isolated from a smear-ripened cheese.</title>
        <authorList>
            <consortium name="US DOE Joint Genome Institute (JGI-PGF)"/>
            <person name="Walter F."/>
            <person name="Albersmeier A."/>
            <person name="Kalinowski J."/>
            <person name="Ruckert C."/>
        </authorList>
    </citation>
    <scope>NUCLEOTIDE SEQUENCE</scope>
    <source>
        <strain evidence="1">KCTC 32337</strain>
    </source>
</reference>
<sequence length="64" mass="7135">MTSKDVDSPCVRNCCLDQQDMCVGCFRMLDEIVGWGSASSVRKKEILAACSRRKSRPDVDGNHE</sequence>
<name>A0A8H9I7U4_9ALTE</name>
<dbReference type="Pfam" id="PF06945">
    <property type="entry name" value="DUF1289"/>
    <property type="match status" value="1"/>
</dbReference>
<organism evidence="1 2">
    <name type="scientific">Paraglaciecola chathamensis</name>
    <dbReference type="NCBI Taxonomy" id="368405"/>
    <lineage>
        <taxon>Bacteria</taxon>
        <taxon>Pseudomonadati</taxon>
        <taxon>Pseudomonadota</taxon>
        <taxon>Gammaproteobacteria</taxon>
        <taxon>Alteromonadales</taxon>
        <taxon>Alteromonadaceae</taxon>
        <taxon>Paraglaciecola</taxon>
    </lineage>
</organism>
<dbReference type="Proteomes" id="UP000622604">
    <property type="component" value="Unassembled WGS sequence"/>
</dbReference>
<dbReference type="PANTHER" id="PTHR35175">
    <property type="entry name" value="DUF1289 DOMAIN-CONTAINING PROTEIN"/>
    <property type="match status" value="1"/>
</dbReference>
<protein>
    <recommendedName>
        <fullName evidence="3">DUF1289 domain-containing protein</fullName>
    </recommendedName>
</protein>
<gene>
    <name evidence="1" type="ORF">GCM10011274_11760</name>
</gene>
<evidence type="ECO:0000313" key="1">
    <source>
        <dbReference type="EMBL" id="GGZ55353.1"/>
    </source>
</evidence>
<proteinExistence type="predicted"/>
<dbReference type="InterPro" id="IPR010710">
    <property type="entry name" value="DUF1289"/>
</dbReference>
<evidence type="ECO:0000313" key="2">
    <source>
        <dbReference type="Proteomes" id="UP000622604"/>
    </source>
</evidence>
<dbReference type="PANTHER" id="PTHR35175:SF2">
    <property type="entry name" value="DUF1289 DOMAIN-CONTAINING PROTEIN"/>
    <property type="match status" value="1"/>
</dbReference>
<accession>A0A8H9I7U4</accession>
<dbReference type="EMBL" id="BMZC01000003">
    <property type="protein sequence ID" value="GGZ55353.1"/>
    <property type="molecule type" value="Genomic_DNA"/>
</dbReference>
<reference evidence="1" key="2">
    <citation type="submission" date="2020-09" db="EMBL/GenBank/DDBJ databases">
        <authorList>
            <person name="Sun Q."/>
            <person name="Kim S."/>
        </authorList>
    </citation>
    <scope>NUCLEOTIDE SEQUENCE</scope>
    <source>
        <strain evidence="1">KCTC 32337</strain>
    </source>
</reference>